<proteinExistence type="predicted"/>
<name>A0A8X6S8P5_TRICX</name>
<organism evidence="1 2">
    <name type="scientific">Trichonephila clavipes</name>
    <name type="common">Golden silk orbweaver</name>
    <name type="synonym">Nephila clavipes</name>
    <dbReference type="NCBI Taxonomy" id="2585209"/>
    <lineage>
        <taxon>Eukaryota</taxon>
        <taxon>Metazoa</taxon>
        <taxon>Ecdysozoa</taxon>
        <taxon>Arthropoda</taxon>
        <taxon>Chelicerata</taxon>
        <taxon>Arachnida</taxon>
        <taxon>Araneae</taxon>
        <taxon>Araneomorphae</taxon>
        <taxon>Entelegynae</taxon>
        <taxon>Araneoidea</taxon>
        <taxon>Nephilidae</taxon>
        <taxon>Trichonephila</taxon>
    </lineage>
</organism>
<gene>
    <name evidence="1" type="primary">GVQW3</name>
    <name evidence="1" type="ORF">TNCV_3504031</name>
</gene>
<dbReference type="EMBL" id="BMAU01021233">
    <property type="protein sequence ID" value="GFY02523.1"/>
    <property type="molecule type" value="Genomic_DNA"/>
</dbReference>
<evidence type="ECO:0000313" key="1">
    <source>
        <dbReference type="EMBL" id="GFY02523.1"/>
    </source>
</evidence>
<keyword evidence="2" id="KW-1185">Reference proteome</keyword>
<dbReference type="Gene3D" id="1.10.10.1450">
    <property type="match status" value="1"/>
</dbReference>
<dbReference type="Proteomes" id="UP000887159">
    <property type="component" value="Unassembled WGS sequence"/>
</dbReference>
<evidence type="ECO:0000313" key="2">
    <source>
        <dbReference type="Proteomes" id="UP000887159"/>
    </source>
</evidence>
<reference evidence="1" key="1">
    <citation type="submission" date="2020-08" db="EMBL/GenBank/DDBJ databases">
        <title>Multicomponent nature underlies the extraordinary mechanical properties of spider dragline silk.</title>
        <authorList>
            <person name="Kono N."/>
            <person name="Nakamura H."/>
            <person name="Mori M."/>
            <person name="Yoshida Y."/>
            <person name="Ohtoshi R."/>
            <person name="Malay A.D."/>
            <person name="Moran D.A.P."/>
            <person name="Tomita M."/>
            <person name="Numata K."/>
            <person name="Arakawa K."/>
        </authorList>
    </citation>
    <scope>NUCLEOTIDE SEQUENCE</scope>
</reference>
<dbReference type="PANTHER" id="PTHR46060">
    <property type="entry name" value="MARINER MOS1 TRANSPOSASE-LIKE PROTEIN"/>
    <property type="match status" value="1"/>
</dbReference>
<dbReference type="AlphaFoldDB" id="A0A8X6S8P5"/>
<accession>A0A8X6S8P5</accession>
<comment type="caution">
    <text evidence="1">The sequence shown here is derived from an EMBL/GenBank/DDBJ whole genome shotgun (WGS) entry which is preliminary data.</text>
</comment>
<sequence>MEQRNFEQRCAIKFCVKLRESVSVTFEKLKKAYGEHSLSQAQVFRWHKSFLEGRKQVEDEHRSKMPSTSKTDENIERVNTLVRSDHRLTFRMLKNIQKSVRGMLKTISVEDFQRSYQQREQRLHRYVAAQGNYFEVDYIHV</sequence>
<dbReference type="PANTHER" id="PTHR46060:SF1">
    <property type="entry name" value="MARINER MOS1 TRANSPOSASE-LIKE PROTEIN"/>
    <property type="match status" value="1"/>
</dbReference>
<protein>
    <submittedName>
        <fullName evidence="1">Protein GVQW3</fullName>
    </submittedName>
</protein>
<dbReference type="InterPro" id="IPR052709">
    <property type="entry name" value="Transposase-MT_Hybrid"/>
</dbReference>